<keyword evidence="4" id="KW-1185">Reference proteome</keyword>
<dbReference type="EMBL" id="MU854471">
    <property type="protein sequence ID" value="KAK4034646.1"/>
    <property type="molecule type" value="Genomic_DNA"/>
</dbReference>
<sequence length="703" mass="79662">MPYPSNKRRPPQDPTAPRPKRLRQDAPHDDAIITEFQNEQTPTNTSLSDQICLECRKIDFASILGGSKTVSRRKWKWNGREISLRHIGPRRECPVCQFFYRLRRPFDLWGGLPETYNLRVFRAKWALGAKGCNVNDSPALIVAPANGGTGAWTYSGARGGIILACSEAAGGLFARQVQPKVDVLLIAEWLAFCDKHHKSCKQLDPPIPQGFRVIDCSTRTILEWESLVHPKHYATLSYVWGGDQGDPESPHDALPDPVPRTIDDAISLTDRLGYRYLWVDRYCIPRDNAKAKHLQLQSMDVIYQHSALTIIAAAGEDPHHGLPGIGKTPRKPQLSVAIGTRTLAAVPYVKDEILDSKWNSRGWTYQEGLLARRRLVFTDTQVYFQCNAMHCLESIQAPLEPLHTQDNSQMRDGVDMFRVFPHRTVGKEPYMLQTRIREYLERSLTFDDDILNAFRGVLAAYERQFSASTRILAGLRIAVGPAERALAALARGLSWDFVCTSTHSPIQQKMERRPGFPSWTWLGCKVPRYTLFRMPNRPTRTSLLDASVEYTDGLLLPWSANQNLIFSRDRAGCFPAFLRIRGRALDIYVSAKGYLTAPLTAPNTIPTTGRITRQMSARHSWRCSHRWPQIVEYTRKAYGISGPPDAHVPFTLLQLGFSVMLVLYQPEATLHYERVGLIGDTHRHSRFKDMFRGSFSTKEVRIG</sequence>
<dbReference type="Proteomes" id="UP001303115">
    <property type="component" value="Unassembled WGS sequence"/>
</dbReference>
<dbReference type="PANTHER" id="PTHR33112">
    <property type="entry name" value="DOMAIN PROTEIN, PUTATIVE-RELATED"/>
    <property type="match status" value="1"/>
</dbReference>
<proteinExistence type="predicted"/>
<evidence type="ECO:0000256" key="1">
    <source>
        <dbReference type="SAM" id="MobiDB-lite"/>
    </source>
</evidence>
<evidence type="ECO:0000259" key="2">
    <source>
        <dbReference type="Pfam" id="PF06985"/>
    </source>
</evidence>
<comment type="caution">
    <text evidence="3">The sequence shown here is derived from an EMBL/GenBank/DDBJ whole genome shotgun (WGS) entry which is preliminary data.</text>
</comment>
<accession>A0AAN6SN92</accession>
<organism evidence="3 4">
    <name type="scientific">Parachaetomium inaequale</name>
    <dbReference type="NCBI Taxonomy" id="2588326"/>
    <lineage>
        <taxon>Eukaryota</taxon>
        <taxon>Fungi</taxon>
        <taxon>Dikarya</taxon>
        <taxon>Ascomycota</taxon>
        <taxon>Pezizomycotina</taxon>
        <taxon>Sordariomycetes</taxon>
        <taxon>Sordariomycetidae</taxon>
        <taxon>Sordariales</taxon>
        <taxon>Chaetomiaceae</taxon>
        <taxon>Parachaetomium</taxon>
    </lineage>
</organism>
<dbReference type="PANTHER" id="PTHR33112:SF1">
    <property type="entry name" value="HETEROKARYON INCOMPATIBILITY DOMAIN-CONTAINING PROTEIN"/>
    <property type="match status" value="1"/>
</dbReference>
<protein>
    <submittedName>
        <fullName evidence="3">Tol protein</fullName>
    </submittedName>
</protein>
<evidence type="ECO:0000313" key="3">
    <source>
        <dbReference type="EMBL" id="KAK4034646.1"/>
    </source>
</evidence>
<dbReference type="InterPro" id="IPR010730">
    <property type="entry name" value="HET"/>
</dbReference>
<gene>
    <name evidence="3" type="ORF">C8A01DRAFT_18587</name>
</gene>
<feature type="domain" description="Heterokaryon incompatibility" evidence="2">
    <location>
        <begin position="233"/>
        <end position="367"/>
    </location>
</feature>
<dbReference type="AlphaFoldDB" id="A0AAN6SN92"/>
<reference evidence="4" key="1">
    <citation type="journal article" date="2023" name="Mol. Phylogenet. Evol.">
        <title>Genome-scale phylogeny and comparative genomics of the fungal order Sordariales.</title>
        <authorList>
            <person name="Hensen N."/>
            <person name="Bonometti L."/>
            <person name="Westerberg I."/>
            <person name="Brannstrom I.O."/>
            <person name="Guillou S."/>
            <person name="Cros-Aarteil S."/>
            <person name="Calhoun S."/>
            <person name="Haridas S."/>
            <person name="Kuo A."/>
            <person name="Mondo S."/>
            <person name="Pangilinan J."/>
            <person name="Riley R."/>
            <person name="LaButti K."/>
            <person name="Andreopoulos B."/>
            <person name="Lipzen A."/>
            <person name="Chen C."/>
            <person name="Yan M."/>
            <person name="Daum C."/>
            <person name="Ng V."/>
            <person name="Clum A."/>
            <person name="Steindorff A."/>
            <person name="Ohm R.A."/>
            <person name="Martin F."/>
            <person name="Silar P."/>
            <person name="Natvig D.O."/>
            <person name="Lalanne C."/>
            <person name="Gautier V."/>
            <person name="Ament-Velasquez S.L."/>
            <person name="Kruys A."/>
            <person name="Hutchinson M.I."/>
            <person name="Powell A.J."/>
            <person name="Barry K."/>
            <person name="Miller A.N."/>
            <person name="Grigoriev I.V."/>
            <person name="Debuchy R."/>
            <person name="Gladieux P."/>
            <person name="Hiltunen Thoren M."/>
            <person name="Johannesson H."/>
        </authorList>
    </citation>
    <scope>NUCLEOTIDE SEQUENCE [LARGE SCALE GENOMIC DNA]</scope>
    <source>
        <strain evidence="4">CBS 284.82</strain>
    </source>
</reference>
<evidence type="ECO:0000313" key="4">
    <source>
        <dbReference type="Proteomes" id="UP001303115"/>
    </source>
</evidence>
<dbReference type="Pfam" id="PF06985">
    <property type="entry name" value="HET"/>
    <property type="match status" value="1"/>
</dbReference>
<feature type="region of interest" description="Disordered" evidence="1">
    <location>
        <begin position="1"/>
        <end position="26"/>
    </location>
</feature>
<name>A0AAN6SN92_9PEZI</name>